<organism evidence="18 19">
    <name type="scientific">Gimesia panareensis</name>
    <dbReference type="NCBI Taxonomy" id="2527978"/>
    <lineage>
        <taxon>Bacteria</taxon>
        <taxon>Pseudomonadati</taxon>
        <taxon>Planctomycetota</taxon>
        <taxon>Planctomycetia</taxon>
        <taxon>Planctomycetales</taxon>
        <taxon>Planctomycetaceae</taxon>
        <taxon>Gimesia</taxon>
    </lineage>
</organism>
<evidence type="ECO:0000256" key="3">
    <source>
        <dbReference type="ARBA" id="ARBA00012970"/>
    </source>
</evidence>
<dbReference type="GO" id="GO:0050661">
    <property type="term" value="F:NADP binding"/>
    <property type="evidence" value="ECO:0007669"/>
    <property type="project" value="InterPro"/>
</dbReference>
<comment type="function">
    <text evidence="9">Catalyzes the NADPH-dependent reduction of glutamyl-tRNA(Glu) to glutamate 1-semialdehyde (GSA).</text>
</comment>
<dbReference type="PANTHER" id="PTHR43013:SF1">
    <property type="entry name" value="GLUTAMYL-TRNA REDUCTASE"/>
    <property type="match status" value="1"/>
</dbReference>
<dbReference type="EC" id="1.2.1.70" evidence="3 9"/>
<dbReference type="AlphaFoldDB" id="A0A517Q783"/>
<keyword evidence="4 9" id="KW-0521">NADP</keyword>
<dbReference type="PIRSF" id="PIRSF000445">
    <property type="entry name" value="4pyrrol_synth_GluRdtase"/>
    <property type="match status" value="1"/>
</dbReference>
<dbReference type="SUPFAM" id="SSF69742">
    <property type="entry name" value="Glutamyl tRNA-reductase catalytic, N-terminal domain"/>
    <property type="match status" value="1"/>
</dbReference>
<dbReference type="Gene3D" id="3.40.50.720">
    <property type="entry name" value="NAD(P)-binding Rossmann-like Domain"/>
    <property type="match status" value="1"/>
</dbReference>
<dbReference type="Pfam" id="PF05201">
    <property type="entry name" value="GlutR_N"/>
    <property type="match status" value="1"/>
</dbReference>
<accession>A0A517Q783</accession>
<dbReference type="InterPro" id="IPR036291">
    <property type="entry name" value="NAD(P)-bd_dom_sf"/>
</dbReference>
<evidence type="ECO:0000259" key="15">
    <source>
        <dbReference type="Pfam" id="PF00745"/>
    </source>
</evidence>
<dbReference type="GO" id="GO:0008883">
    <property type="term" value="F:glutamyl-tRNA reductase activity"/>
    <property type="evidence" value="ECO:0007669"/>
    <property type="project" value="UniProtKB-UniRule"/>
</dbReference>
<dbReference type="RefSeq" id="WP_145449857.1">
    <property type="nucleotide sequence ID" value="NZ_CP037421.1"/>
</dbReference>
<dbReference type="SUPFAM" id="SSF69075">
    <property type="entry name" value="Glutamyl tRNA-reductase dimerization domain"/>
    <property type="match status" value="1"/>
</dbReference>
<comment type="domain">
    <text evidence="9">Possesses an unusual extended V-shaped dimeric structure with each monomer consisting of three distinct domains arranged along a curved 'spinal' alpha-helix. The N-terminal catalytic domain specifically recognizes the glutamate moiety of the substrate. The second domain is the NADPH-binding domain, and the third C-terminal domain is responsible for dimerization.</text>
</comment>
<dbReference type="SUPFAM" id="SSF51735">
    <property type="entry name" value="NAD(P)-binding Rossmann-fold domains"/>
    <property type="match status" value="1"/>
</dbReference>
<evidence type="ECO:0000313" key="18">
    <source>
        <dbReference type="EMBL" id="QDT27463.1"/>
    </source>
</evidence>
<evidence type="ECO:0000259" key="17">
    <source>
        <dbReference type="Pfam" id="PF05201"/>
    </source>
</evidence>
<evidence type="ECO:0000256" key="4">
    <source>
        <dbReference type="ARBA" id="ARBA00022857"/>
    </source>
</evidence>
<evidence type="ECO:0000256" key="7">
    <source>
        <dbReference type="ARBA" id="ARBA00047464"/>
    </source>
</evidence>
<feature type="domain" description="Tetrapyrrole biosynthesis glutamyl-tRNA reductase dimerisation" evidence="15">
    <location>
        <begin position="325"/>
        <end position="423"/>
    </location>
</feature>
<feature type="binding site" evidence="9 11">
    <location>
        <position position="112"/>
    </location>
    <ligand>
        <name>substrate</name>
    </ligand>
</feature>
<dbReference type="InterPro" id="IPR006151">
    <property type="entry name" value="Shikm_DH/Glu-tRNA_Rdtase"/>
</dbReference>
<dbReference type="InterPro" id="IPR015896">
    <property type="entry name" value="4pyrrol_synth_GluRdtase_dimer"/>
</dbReference>
<dbReference type="InterPro" id="IPR000343">
    <property type="entry name" value="4pyrrol_synth_GluRdtase"/>
</dbReference>
<feature type="domain" description="Quinate/shikimate 5-dehydrogenase/glutamyl-tRNA reductase" evidence="16">
    <location>
        <begin position="178"/>
        <end position="310"/>
    </location>
</feature>
<evidence type="ECO:0000259" key="16">
    <source>
        <dbReference type="Pfam" id="PF01488"/>
    </source>
</evidence>
<keyword evidence="19" id="KW-1185">Reference proteome</keyword>
<evidence type="ECO:0000256" key="8">
    <source>
        <dbReference type="ARBA" id="ARBA00068659"/>
    </source>
</evidence>
<dbReference type="UniPathway" id="UPA00251">
    <property type="reaction ID" value="UER00316"/>
</dbReference>
<feature type="binding site" evidence="9 11">
    <location>
        <begin position="50"/>
        <end position="53"/>
    </location>
    <ligand>
        <name>substrate</name>
    </ligand>
</feature>
<comment type="similarity">
    <text evidence="2 9 14">Belongs to the glutamyl-tRNA reductase family.</text>
</comment>
<dbReference type="PANTHER" id="PTHR43013">
    <property type="entry name" value="GLUTAMYL-TRNA REDUCTASE"/>
    <property type="match status" value="1"/>
</dbReference>
<dbReference type="FunFam" id="3.40.50.720:FF:000031">
    <property type="entry name" value="Glutamyl-tRNA reductase"/>
    <property type="match status" value="1"/>
</dbReference>
<dbReference type="HAMAP" id="MF_00087">
    <property type="entry name" value="Glu_tRNA_reductase"/>
    <property type="match status" value="1"/>
</dbReference>
<evidence type="ECO:0000256" key="10">
    <source>
        <dbReference type="PIRSR" id="PIRSR000445-1"/>
    </source>
</evidence>
<feature type="site" description="Important for activity" evidence="9 13">
    <location>
        <position position="102"/>
    </location>
</feature>
<dbReference type="InterPro" id="IPR036343">
    <property type="entry name" value="GluRdtase_N_sf"/>
</dbReference>
<dbReference type="Pfam" id="PF01488">
    <property type="entry name" value="Shikimate_DH"/>
    <property type="match status" value="1"/>
</dbReference>
<comment type="pathway">
    <text evidence="1 9 14">Porphyrin-containing compound metabolism; protoporphyrin-IX biosynthesis; 5-aminolevulinate from L-glutamyl-tRNA(Glu): step 1/2.</text>
</comment>
<name>A0A517Q783_9PLAN</name>
<evidence type="ECO:0000256" key="2">
    <source>
        <dbReference type="ARBA" id="ARBA00005916"/>
    </source>
</evidence>
<feature type="binding site" evidence="9 11">
    <location>
        <position position="123"/>
    </location>
    <ligand>
        <name>substrate</name>
    </ligand>
</feature>
<dbReference type="InterPro" id="IPR036453">
    <property type="entry name" value="GluRdtase_dimer_dom_sf"/>
</dbReference>
<evidence type="ECO:0000256" key="14">
    <source>
        <dbReference type="RuleBase" id="RU000584"/>
    </source>
</evidence>
<dbReference type="NCBIfam" id="TIGR01035">
    <property type="entry name" value="hemA"/>
    <property type="match status" value="1"/>
</dbReference>
<evidence type="ECO:0000256" key="9">
    <source>
        <dbReference type="HAMAP-Rule" id="MF_00087"/>
    </source>
</evidence>
<evidence type="ECO:0000256" key="1">
    <source>
        <dbReference type="ARBA" id="ARBA00005059"/>
    </source>
</evidence>
<feature type="active site" description="Nucleophile" evidence="9 10">
    <location>
        <position position="51"/>
    </location>
</feature>
<keyword evidence="6 9" id="KW-0627">Porphyrin biosynthesis</keyword>
<evidence type="ECO:0000256" key="5">
    <source>
        <dbReference type="ARBA" id="ARBA00023002"/>
    </source>
</evidence>
<dbReference type="Gene3D" id="3.30.460.30">
    <property type="entry name" value="Glutamyl-tRNA reductase, N-terminal domain"/>
    <property type="match status" value="1"/>
</dbReference>
<comment type="subunit">
    <text evidence="9">Homodimer.</text>
</comment>
<evidence type="ECO:0000256" key="13">
    <source>
        <dbReference type="PIRSR" id="PIRSR000445-4"/>
    </source>
</evidence>
<evidence type="ECO:0000313" key="19">
    <source>
        <dbReference type="Proteomes" id="UP000315647"/>
    </source>
</evidence>
<dbReference type="EMBL" id="CP037421">
    <property type="protein sequence ID" value="QDT27463.1"/>
    <property type="molecule type" value="Genomic_DNA"/>
</dbReference>
<reference evidence="18 19" key="1">
    <citation type="submission" date="2019-03" db="EMBL/GenBank/DDBJ databases">
        <title>Deep-cultivation of Planctomycetes and their phenomic and genomic characterization uncovers novel biology.</title>
        <authorList>
            <person name="Wiegand S."/>
            <person name="Jogler M."/>
            <person name="Boedeker C."/>
            <person name="Pinto D."/>
            <person name="Vollmers J."/>
            <person name="Rivas-Marin E."/>
            <person name="Kohn T."/>
            <person name="Peeters S.H."/>
            <person name="Heuer A."/>
            <person name="Rast P."/>
            <person name="Oberbeckmann S."/>
            <person name="Bunk B."/>
            <person name="Jeske O."/>
            <person name="Meyerdierks A."/>
            <person name="Storesund J.E."/>
            <person name="Kallscheuer N."/>
            <person name="Luecker S."/>
            <person name="Lage O.M."/>
            <person name="Pohl T."/>
            <person name="Merkel B.J."/>
            <person name="Hornburger P."/>
            <person name="Mueller R.-W."/>
            <person name="Bruemmer F."/>
            <person name="Labrenz M."/>
            <person name="Spormann A.M."/>
            <person name="Op den Camp H."/>
            <person name="Overmann J."/>
            <person name="Amann R."/>
            <person name="Jetten M.S.M."/>
            <person name="Mascher T."/>
            <person name="Medema M.H."/>
            <person name="Devos D.P."/>
            <person name="Kaster A.-K."/>
            <person name="Ovreas L."/>
            <person name="Rohde M."/>
            <person name="Galperin M.Y."/>
            <person name="Jogler C."/>
        </authorList>
    </citation>
    <scope>NUCLEOTIDE SEQUENCE [LARGE SCALE GENOMIC DNA]</scope>
    <source>
        <strain evidence="18 19">Enr10</strain>
    </source>
</reference>
<keyword evidence="5 9" id="KW-0560">Oxidoreductase</keyword>
<dbReference type="InterPro" id="IPR015895">
    <property type="entry name" value="4pyrrol_synth_GluRdtase_N"/>
</dbReference>
<dbReference type="Proteomes" id="UP000315647">
    <property type="component" value="Chromosome"/>
</dbReference>
<dbReference type="CDD" id="cd05213">
    <property type="entry name" value="NAD_bind_Glutamyl_tRNA_reduct"/>
    <property type="match status" value="1"/>
</dbReference>
<sequence>MNLQVVYCNHQTAGLDVREKLAFSSKEQLDQAYSILKQSYPDTEMVVISTCNRVELYTATQEPEAGPSHQDLAKFFSEFHHVPVTDFFEDFLERTGPDAVRHLFQVASSLDSMVLGEPQIVNQVKEAYQRATDNALCGPLTHALFQQAIRVSARVRTETQLAEGRVSIASVAVGTFGKSIFERFDDKTVLIIGAGEMAEETLTYLKDEGVKKIVVVNRSLENAQKLALKVGGEARAFDDLDDCLAEADVIVSTTGASQPIVDVERFERVLKKSGSKTFFILDLGAPRDFAPAVGQINDNIFLYDIDDLEATCEKNRRARQKEVEKALAIIDEETERFMHGVYHRATGPIIKQLREQWHDVREQEVEKLFSKLSHLDEKDQELIKRSIEQIVNKLLHPPLEVLRQEAREGTPHGLLDALKQLFHIRD</sequence>
<dbReference type="GO" id="GO:0019353">
    <property type="term" value="P:protoporphyrinogen IX biosynthetic process from glutamate"/>
    <property type="evidence" value="ECO:0007669"/>
    <property type="project" value="TreeGrafter"/>
</dbReference>
<comment type="catalytic activity">
    <reaction evidence="7 9 14">
        <text>(S)-4-amino-5-oxopentanoate + tRNA(Glu) + NADP(+) = L-glutamyl-tRNA(Glu) + NADPH + H(+)</text>
        <dbReference type="Rhea" id="RHEA:12344"/>
        <dbReference type="Rhea" id="RHEA-COMP:9663"/>
        <dbReference type="Rhea" id="RHEA-COMP:9680"/>
        <dbReference type="ChEBI" id="CHEBI:15378"/>
        <dbReference type="ChEBI" id="CHEBI:57501"/>
        <dbReference type="ChEBI" id="CHEBI:57783"/>
        <dbReference type="ChEBI" id="CHEBI:58349"/>
        <dbReference type="ChEBI" id="CHEBI:78442"/>
        <dbReference type="ChEBI" id="CHEBI:78520"/>
        <dbReference type="EC" id="1.2.1.70"/>
    </reaction>
</comment>
<evidence type="ECO:0000256" key="12">
    <source>
        <dbReference type="PIRSR" id="PIRSR000445-3"/>
    </source>
</evidence>
<evidence type="ECO:0000256" key="11">
    <source>
        <dbReference type="PIRSR" id="PIRSR000445-2"/>
    </source>
</evidence>
<evidence type="ECO:0000256" key="6">
    <source>
        <dbReference type="ARBA" id="ARBA00023244"/>
    </source>
</evidence>
<proteinExistence type="inferred from homology"/>
<feature type="binding site" evidence="9 12">
    <location>
        <begin position="193"/>
        <end position="198"/>
    </location>
    <ligand>
        <name>NADP(+)</name>
        <dbReference type="ChEBI" id="CHEBI:58349"/>
    </ligand>
</feature>
<feature type="domain" description="Glutamyl-tRNA reductase N-terminal" evidence="17">
    <location>
        <begin position="8"/>
        <end position="159"/>
    </location>
</feature>
<dbReference type="Pfam" id="PF00745">
    <property type="entry name" value="GlutR_dimer"/>
    <property type="match status" value="1"/>
</dbReference>
<dbReference type="FunFam" id="3.30.460.30:FF:000001">
    <property type="entry name" value="Glutamyl-tRNA reductase"/>
    <property type="match status" value="1"/>
</dbReference>
<protein>
    <recommendedName>
        <fullName evidence="8 9">Glutamyl-tRNA reductase</fullName>
        <shortName evidence="9">GluTR</shortName>
        <ecNumber evidence="3 9">1.2.1.70</ecNumber>
    </recommendedName>
</protein>
<gene>
    <name evidence="9 18" type="primary">hemA</name>
    <name evidence="18" type="ORF">Enr10x_27800</name>
</gene>
<comment type="miscellaneous">
    <text evidence="9">During catalysis, the active site Cys acts as a nucleophile attacking the alpha-carbonyl group of tRNA-bound glutamate with the formation of a thioester intermediate between enzyme and glutamate, and the concomitant release of tRNA(Glu). The thioester intermediate is finally reduced by direct hydride transfer from NADPH, to form the product GSA.</text>
</comment>
<feature type="binding site" evidence="9 11">
    <location>
        <begin position="117"/>
        <end position="119"/>
    </location>
    <ligand>
        <name>substrate</name>
    </ligand>
</feature>